<evidence type="ECO:0000313" key="1">
    <source>
        <dbReference type="EMBL" id="ORX92932.1"/>
    </source>
</evidence>
<proteinExistence type="predicted"/>
<dbReference type="Proteomes" id="UP000193144">
    <property type="component" value="Unassembled WGS sequence"/>
</dbReference>
<sequence length="269" mass="29760">MTSLTTAIKNGNTVQIPTWTIQSGLETKLHETIVIHPSGRVWAQAPAQGVLDFSQISKITLFIDTLARAPTTYARIVDHPIWRELYQTTQRKILYADGTHIEDTMPCQYCGIILPPRLLQIDHQRPQNGGQLEAVVKTMRVMGLTVAGPHGEKCTQLEPRIREAMHAEDDSASVAVLMTEPDRQVKGFKVPRIRAVTPRGMRGAAPGASSTGSRYSLSDEGKVFFSVVKYFQLVERLERQAMNSVTNLRPLCGPCNGSRGNGDLKVNKI</sequence>
<reference evidence="1 2" key="1">
    <citation type="submission" date="2016-07" db="EMBL/GenBank/DDBJ databases">
        <title>Pervasive Adenine N6-methylation of Active Genes in Fungi.</title>
        <authorList>
            <consortium name="DOE Joint Genome Institute"/>
            <person name="Mondo S.J."/>
            <person name="Dannebaum R.O."/>
            <person name="Kuo R.C."/>
            <person name="Labutti K."/>
            <person name="Haridas S."/>
            <person name="Kuo A."/>
            <person name="Salamov A."/>
            <person name="Ahrendt S.R."/>
            <person name="Lipzen A."/>
            <person name="Sullivan W."/>
            <person name="Andreopoulos W.B."/>
            <person name="Clum A."/>
            <person name="Lindquist E."/>
            <person name="Daum C."/>
            <person name="Ramamoorthy G.K."/>
            <person name="Gryganskyi A."/>
            <person name="Culley D."/>
            <person name="Magnuson J.K."/>
            <person name="James T.Y."/>
            <person name="O'Malley M.A."/>
            <person name="Stajich J.E."/>
            <person name="Spatafora J.W."/>
            <person name="Visel A."/>
            <person name="Grigoriev I.V."/>
        </authorList>
    </citation>
    <scope>NUCLEOTIDE SEQUENCE [LARGE SCALE GENOMIC DNA]</scope>
    <source>
        <strain evidence="1 2">CBS 115471</strain>
    </source>
</reference>
<keyword evidence="2" id="KW-1185">Reference proteome</keyword>
<comment type="caution">
    <text evidence="1">The sequence shown here is derived from an EMBL/GenBank/DDBJ whole genome shotgun (WGS) entry which is preliminary data.</text>
</comment>
<evidence type="ECO:0000313" key="2">
    <source>
        <dbReference type="Proteomes" id="UP000193144"/>
    </source>
</evidence>
<dbReference type="EMBL" id="MCFA01000362">
    <property type="protein sequence ID" value="ORX92932.1"/>
    <property type="molecule type" value="Genomic_DNA"/>
</dbReference>
<accession>A0A1Y1Y4I0</accession>
<name>A0A1Y1Y4I0_9PLEO</name>
<gene>
    <name evidence="1" type="ORF">BCR34DRAFT_608688</name>
</gene>
<organism evidence="1 2">
    <name type="scientific">Clohesyomyces aquaticus</name>
    <dbReference type="NCBI Taxonomy" id="1231657"/>
    <lineage>
        <taxon>Eukaryota</taxon>
        <taxon>Fungi</taxon>
        <taxon>Dikarya</taxon>
        <taxon>Ascomycota</taxon>
        <taxon>Pezizomycotina</taxon>
        <taxon>Dothideomycetes</taxon>
        <taxon>Pleosporomycetidae</taxon>
        <taxon>Pleosporales</taxon>
        <taxon>Lindgomycetaceae</taxon>
        <taxon>Clohesyomyces</taxon>
    </lineage>
</organism>
<protein>
    <submittedName>
        <fullName evidence="1">Uncharacterized protein</fullName>
    </submittedName>
</protein>
<dbReference type="AlphaFoldDB" id="A0A1Y1Y4I0"/>
<dbReference type="OrthoDB" id="5119986at2759"/>